<dbReference type="InterPro" id="IPR003959">
    <property type="entry name" value="ATPase_AAA_core"/>
</dbReference>
<dbReference type="Proteomes" id="UP000265489">
    <property type="component" value="Unassembled WGS sequence"/>
</dbReference>
<dbReference type="InterPro" id="IPR027417">
    <property type="entry name" value="P-loop_NTPase"/>
</dbReference>
<dbReference type="GeneID" id="66579364"/>
<dbReference type="GO" id="GO:0016887">
    <property type="term" value="F:ATP hydrolysis activity"/>
    <property type="evidence" value="ECO:0007669"/>
    <property type="project" value="InterPro"/>
</dbReference>
<dbReference type="Pfam" id="PF00004">
    <property type="entry name" value="AAA"/>
    <property type="match status" value="1"/>
</dbReference>
<dbReference type="InterPro" id="IPR050052">
    <property type="entry name" value="ATP-dep_Clp_protease_ClpX"/>
</dbReference>
<reference evidence="2 3" key="1">
    <citation type="submission" date="2018-08" db="EMBL/GenBank/DDBJ databases">
        <title>A genome reference for cultivated species of the human gut microbiota.</title>
        <authorList>
            <person name="Zou Y."/>
            <person name="Xue W."/>
            <person name="Luo G."/>
        </authorList>
    </citation>
    <scope>NUCLEOTIDE SEQUENCE [LARGE SCALE GENOMIC DNA]</scope>
    <source>
        <strain evidence="2 3">AF15-20</strain>
    </source>
</reference>
<sequence>MENKTNDKNNIEDFLGSVFFEDDTKDVFEESRRRLREISVDRFNVCEFKKRMKTSIVHQDDYINEIANALYILTQVQDGQIDPSLKPVILAVGPSGCGKTYSWQVAAKKMGVKVEILDCSQVTPKGYKGKELSDLLRVSMEALNNKGVIIIDEVDKLLEFGDGQIPTSLYELLRVIEDTETYNDVLFAFTGSFMIVEKYLKKKYSNPYNFTEKKFNMYDHLEIDDFIHCGVPVEFMGRITNIVRLNALTMDDYMDMLNKDNSALHLYKQHFLEHGIKLDFDEEVKREIVKKSLNSCIGGRIIKNELTRLMMPVIEKVSSCKELSSVHIFMKEHRVEYKFEYFKSKQDEIEF</sequence>
<dbReference type="GO" id="GO:0051603">
    <property type="term" value="P:proteolysis involved in protein catabolic process"/>
    <property type="evidence" value="ECO:0007669"/>
    <property type="project" value="TreeGrafter"/>
</dbReference>
<dbReference type="EMBL" id="QRYQ01000006">
    <property type="protein sequence ID" value="RGU92289.1"/>
    <property type="molecule type" value="Genomic_DNA"/>
</dbReference>
<accession>A0A395W7M8</accession>
<evidence type="ECO:0000313" key="3">
    <source>
        <dbReference type="Proteomes" id="UP000265489"/>
    </source>
</evidence>
<protein>
    <submittedName>
        <fullName evidence="2">AAA family ATPase</fullName>
    </submittedName>
</protein>
<dbReference type="Gene3D" id="1.10.8.60">
    <property type="match status" value="1"/>
</dbReference>
<comment type="caution">
    <text evidence="2">The sequence shown here is derived from an EMBL/GenBank/DDBJ whole genome shotgun (WGS) entry which is preliminary data.</text>
</comment>
<dbReference type="RefSeq" id="WP_118324946.1">
    <property type="nucleotide sequence ID" value="NZ_CAUBVL010000039.1"/>
</dbReference>
<dbReference type="PANTHER" id="PTHR48102">
    <property type="entry name" value="ATP-DEPENDENT CLP PROTEASE ATP-BINDING SUBUNIT CLPX-LIKE, MITOCHONDRIAL-RELATED"/>
    <property type="match status" value="1"/>
</dbReference>
<evidence type="ECO:0000259" key="1">
    <source>
        <dbReference type="SMART" id="SM00382"/>
    </source>
</evidence>
<dbReference type="SMART" id="SM00382">
    <property type="entry name" value="AAA"/>
    <property type="match status" value="1"/>
</dbReference>
<organism evidence="2 3">
    <name type="scientific">Holdemanella biformis</name>
    <dbReference type="NCBI Taxonomy" id="1735"/>
    <lineage>
        <taxon>Bacteria</taxon>
        <taxon>Bacillati</taxon>
        <taxon>Bacillota</taxon>
        <taxon>Erysipelotrichia</taxon>
        <taxon>Erysipelotrichales</taxon>
        <taxon>Erysipelotrichaceae</taxon>
        <taxon>Holdemanella</taxon>
    </lineage>
</organism>
<dbReference type="Gene3D" id="3.40.50.300">
    <property type="entry name" value="P-loop containing nucleotide triphosphate hydrolases"/>
    <property type="match status" value="1"/>
</dbReference>
<proteinExistence type="predicted"/>
<gene>
    <name evidence="2" type="ORF">DWW32_04740</name>
</gene>
<dbReference type="SUPFAM" id="SSF52540">
    <property type="entry name" value="P-loop containing nucleoside triphosphate hydrolases"/>
    <property type="match status" value="1"/>
</dbReference>
<dbReference type="GO" id="GO:0005524">
    <property type="term" value="F:ATP binding"/>
    <property type="evidence" value="ECO:0007669"/>
    <property type="project" value="InterPro"/>
</dbReference>
<name>A0A395W7M8_9FIRM</name>
<feature type="domain" description="AAA+ ATPase" evidence="1">
    <location>
        <begin position="85"/>
        <end position="201"/>
    </location>
</feature>
<dbReference type="AlphaFoldDB" id="A0A395W7M8"/>
<dbReference type="InterPro" id="IPR003593">
    <property type="entry name" value="AAA+_ATPase"/>
</dbReference>
<dbReference type="PANTHER" id="PTHR48102:SF7">
    <property type="entry name" value="ATP-DEPENDENT CLP PROTEASE ATP-BINDING SUBUNIT CLPX-LIKE, MITOCHONDRIAL"/>
    <property type="match status" value="1"/>
</dbReference>
<evidence type="ECO:0000313" key="2">
    <source>
        <dbReference type="EMBL" id="RGU92289.1"/>
    </source>
</evidence>